<dbReference type="InterPro" id="IPR011054">
    <property type="entry name" value="Rudment_hybrid_motif"/>
</dbReference>
<dbReference type="NCBIfam" id="TIGR01161">
    <property type="entry name" value="purK"/>
    <property type="match status" value="1"/>
</dbReference>
<comment type="pathway">
    <text evidence="4 5">Purine metabolism; IMP biosynthesis via de novo pathway; 5-amino-1-(5-phospho-D-ribosyl)imidazole-4-carboxylate from 5-amino-1-(5-phospho-D-ribosyl)imidazole (N5-CAIR route): step 1/2.</text>
</comment>
<dbReference type="Pfam" id="PF22660">
    <property type="entry name" value="RS_preATP-grasp-like"/>
    <property type="match status" value="1"/>
</dbReference>
<comment type="function">
    <text evidence="5">Catalyzes the ATP-dependent conversion of 5-aminoimidazole ribonucleotide (AIR) and HCO(3)- to N5-carboxyaminoimidazole ribonucleotide (N5-CAIR).</text>
</comment>
<comment type="catalytic activity">
    <reaction evidence="4 5">
        <text>5-amino-1-(5-phospho-beta-D-ribosyl)imidazole + hydrogencarbonate + ATP = 5-carboxyamino-1-(5-phospho-D-ribosyl)imidazole + ADP + phosphate + 2 H(+)</text>
        <dbReference type="Rhea" id="RHEA:19317"/>
        <dbReference type="ChEBI" id="CHEBI:15378"/>
        <dbReference type="ChEBI" id="CHEBI:17544"/>
        <dbReference type="ChEBI" id="CHEBI:30616"/>
        <dbReference type="ChEBI" id="CHEBI:43474"/>
        <dbReference type="ChEBI" id="CHEBI:58730"/>
        <dbReference type="ChEBI" id="CHEBI:137981"/>
        <dbReference type="ChEBI" id="CHEBI:456216"/>
        <dbReference type="EC" id="6.3.4.18"/>
    </reaction>
</comment>
<evidence type="ECO:0000313" key="7">
    <source>
        <dbReference type="EMBL" id="MEA5403021.1"/>
    </source>
</evidence>
<keyword evidence="1 4" id="KW-0547">Nucleotide-binding</keyword>
<reference evidence="7 8" key="1">
    <citation type="submission" date="2023-12" db="EMBL/GenBank/DDBJ databases">
        <title>Novel species of the genus Arcicella isolated from rivers.</title>
        <authorList>
            <person name="Lu H."/>
        </authorList>
    </citation>
    <scope>NUCLEOTIDE SEQUENCE [LARGE SCALE GENOMIC DNA]</scope>
    <source>
        <strain evidence="7 8">DC2W</strain>
    </source>
</reference>
<dbReference type="SUPFAM" id="SSF56059">
    <property type="entry name" value="Glutathione synthetase ATP-binding domain-like"/>
    <property type="match status" value="1"/>
</dbReference>
<comment type="caution">
    <text evidence="7">The sequence shown here is derived from an EMBL/GenBank/DDBJ whole genome shotgun (WGS) entry which is preliminary data.</text>
</comment>
<evidence type="ECO:0000259" key="6">
    <source>
        <dbReference type="PROSITE" id="PS50975"/>
    </source>
</evidence>
<dbReference type="Pfam" id="PF17769">
    <property type="entry name" value="PurK_C"/>
    <property type="match status" value="1"/>
</dbReference>
<gene>
    <name evidence="4 5" type="primary">purK</name>
    <name evidence="7" type="ORF">VB776_08850</name>
</gene>
<dbReference type="PANTHER" id="PTHR11609:SF5">
    <property type="entry name" value="PHOSPHORIBOSYLAMINOIMIDAZOLE CARBOXYLASE"/>
    <property type="match status" value="1"/>
</dbReference>
<feature type="binding site" evidence="4">
    <location>
        <begin position="174"/>
        <end position="177"/>
    </location>
    <ligand>
        <name>ATP</name>
        <dbReference type="ChEBI" id="CHEBI:30616"/>
    </ligand>
</feature>
<dbReference type="EC" id="6.3.4.18" evidence="4 5"/>
<dbReference type="InterPro" id="IPR013815">
    <property type="entry name" value="ATP_grasp_subdomain_1"/>
</dbReference>
<dbReference type="Pfam" id="PF02222">
    <property type="entry name" value="ATP-grasp"/>
    <property type="match status" value="1"/>
</dbReference>
<protein>
    <recommendedName>
        <fullName evidence="4 5">N5-carboxyaminoimidazole ribonucleotide synthase</fullName>
        <shortName evidence="4 5">N5-CAIR synthase</shortName>
        <ecNumber evidence="4 5">6.3.4.18</ecNumber>
    </recommendedName>
    <alternativeName>
        <fullName evidence="4 5">5-(carboxyamino)imidazole ribonucleotide synthetase</fullName>
    </alternativeName>
</protein>
<comment type="function">
    <text evidence="4">Catalyzes the ATP-dependent conversion of 5-aminoimidazole ribonucleotide (AIR) and HCO(3)(-) to N5-carboxyaminoimidazole ribonucleotide (N5-CAIR).</text>
</comment>
<feature type="binding site" evidence="4">
    <location>
        <position position="143"/>
    </location>
    <ligand>
        <name>ATP</name>
        <dbReference type="ChEBI" id="CHEBI:30616"/>
    </ligand>
</feature>
<comment type="subunit">
    <text evidence="4 5">Homodimer.</text>
</comment>
<dbReference type="InterPro" id="IPR040686">
    <property type="entry name" value="PurK_C"/>
</dbReference>
<evidence type="ECO:0000256" key="5">
    <source>
        <dbReference type="RuleBase" id="RU361200"/>
    </source>
</evidence>
<dbReference type="RefSeq" id="WP_323328145.1">
    <property type="nucleotide sequence ID" value="NZ_JAYGIL010000009.1"/>
</dbReference>
<dbReference type="PANTHER" id="PTHR11609">
    <property type="entry name" value="PURINE BIOSYNTHESIS PROTEIN 6/7, PUR6/7"/>
    <property type="match status" value="1"/>
</dbReference>
<sequence length="377" mass="41768">MFSKNFKLGLLGGGQLGRMLLQAAIDLDIHVKALDPDPDAPCAKIAPEFVVGSFLDYDTVYQFGQDCEVITIEIENVNLEALKKLRSEGKKVFPQPEVLEIIQDKRVQKQFYLDNNLPTSDFILTDSVEDISKHLDFLPAFNKLGKGGYDGRGVQKLSSEIDLPLAFTEPSLLEKAIDFDKEIAVIVARNEHGEIKTFPTVECVFHPVYNLVEYLFAPADVNSTIHEEAKQIAIETAEKLGIVGLLAVEMFLTKDGKILINEVAPRTHNSGHHTIRANHTSQFEQHLRAVLGLPLGDTTAHSKAAMVNLLGEDGYTGEAKYVGMNEALAIAGVYPFLYGKKITKPFRKMGHVTVVDENLESLKEKVNIVKEKLKVIA</sequence>
<dbReference type="InterPro" id="IPR003135">
    <property type="entry name" value="ATP-grasp_carboxylate-amine"/>
</dbReference>
<dbReference type="GO" id="GO:0034028">
    <property type="term" value="F:5-(carboxyamino)imidazole ribonucleotide synthase activity"/>
    <property type="evidence" value="ECO:0007669"/>
    <property type="project" value="UniProtKB-EC"/>
</dbReference>
<keyword evidence="2 4" id="KW-0658">Purine biosynthesis</keyword>
<evidence type="ECO:0000313" key="8">
    <source>
        <dbReference type="Proteomes" id="UP001303899"/>
    </source>
</evidence>
<dbReference type="EMBL" id="JAYGIL010000009">
    <property type="protein sequence ID" value="MEA5403021.1"/>
    <property type="molecule type" value="Genomic_DNA"/>
</dbReference>
<feature type="binding site" evidence="4">
    <location>
        <position position="105"/>
    </location>
    <ligand>
        <name>ATP</name>
        <dbReference type="ChEBI" id="CHEBI:30616"/>
    </ligand>
</feature>
<accession>A0ABU5S3I1</accession>
<keyword evidence="3 4" id="KW-0067">ATP-binding</keyword>
<name>A0ABU5S3I1_9BACT</name>
<dbReference type="Gene3D" id="3.30.470.20">
    <property type="entry name" value="ATP-grasp fold, B domain"/>
    <property type="match status" value="1"/>
</dbReference>
<proteinExistence type="inferred from homology"/>
<dbReference type="SUPFAM" id="SSF51246">
    <property type="entry name" value="Rudiment single hybrid motif"/>
    <property type="match status" value="1"/>
</dbReference>
<dbReference type="NCBIfam" id="NF004679">
    <property type="entry name" value="PRK06019.1-5"/>
    <property type="match status" value="1"/>
</dbReference>
<keyword evidence="4 5" id="KW-0436">Ligase</keyword>
<organism evidence="7 8">
    <name type="scientific">Arcicella gelida</name>
    <dbReference type="NCBI Taxonomy" id="2984195"/>
    <lineage>
        <taxon>Bacteria</taxon>
        <taxon>Pseudomonadati</taxon>
        <taxon>Bacteroidota</taxon>
        <taxon>Cytophagia</taxon>
        <taxon>Cytophagales</taxon>
        <taxon>Flectobacillaceae</taxon>
        <taxon>Arcicella</taxon>
    </lineage>
</organism>
<dbReference type="InterPro" id="IPR016185">
    <property type="entry name" value="PreATP-grasp_dom_sf"/>
</dbReference>
<evidence type="ECO:0000256" key="1">
    <source>
        <dbReference type="ARBA" id="ARBA00022741"/>
    </source>
</evidence>
<dbReference type="HAMAP" id="MF_01928">
    <property type="entry name" value="PurK"/>
    <property type="match status" value="1"/>
</dbReference>
<dbReference type="InterPro" id="IPR054350">
    <property type="entry name" value="PurT/PurK_preATP-grasp"/>
</dbReference>
<feature type="binding site" evidence="4">
    <location>
        <position position="182"/>
    </location>
    <ligand>
        <name>ATP</name>
        <dbReference type="ChEBI" id="CHEBI:30616"/>
    </ligand>
</feature>
<dbReference type="PROSITE" id="PS50975">
    <property type="entry name" value="ATP_GRASP"/>
    <property type="match status" value="1"/>
</dbReference>
<evidence type="ECO:0000256" key="2">
    <source>
        <dbReference type="ARBA" id="ARBA00022755"/>
    </source>
</evidence>
<comment type="caution">
    <text evidence="4">Lacks conserved residue(s) required for the propagation of feature annotation.</text>
</comment>
<dbReference type="Gene3D" id="3.40.50.20">
    <property type="match status" value="1"/>
</dbReference>
<dbReference type="InterPro" id="IPR005875">
    <property type="entry name" value="PurK"/>
</dbReference>
<dbReference type="Proteomes" id="UP001303899">
    <property type="component" value="Unassembled WGS sequence"/>
</dbReference>
<dbReference type="Gene3D" id="3.30.1490.20">
    <property type="entry name" value="ATP-grasp fold, A domain"/>
    <property type="match status" value="1"/>
</dbReference>
<dbReference type="SUPFAM" id="SSF52440">
    <property type="entry name" value="PreATP-grasp domain"/>
    <property type="match status" value="1"/>
</dbReference>
<evidence type="ECO:0000256" key="4">
    <source>
        <dbReference type="HAMAP-Rule" id="MF_01928"/>
    </source>
</evidence>
<feature type="binding site" evidence="4">
    <location>
        <begin position="261"/>
        <end position="262"/>
    </location>
    <ligand>
        <name>ATP</name>
        <dbReference type="ChEBI" id="CHEBI:30616"/>
    </ligand>
</feature>
<evidence type="ECO:0000256" key="3">
    <source>
        <dbReference type="ARBA" id="ARBA00022840"/>
    </source>
</evidence>
<keyword evidence="8" id="KW-1185">Reference proteome</keyword>
<dbReference type="InterPro" id="IPR011761">
    <property type="entry name" value="ATP-grasp"/>
</dbReference>
<comment type="similarity">
    <text evidence="4 5">Belongs to the PurK/PurT family.</text>
</comment>
<feature type="domain" description="ATP-grasp" evidence="6">
    <location>
        <begin position="109"/>
        <end position="291"/>
    </location>
</feature>